<dbReference type="GO" id="GO:0005948">
    <property type="term" value="C:acetolactate synthase complex"/>
    <property type="evidence" value="ECO:0007669"/>
    <property type="project" value="TreeGrafter"/>
</dbReference>
<dbReference type="HOGENOM" id="CLU_013748_3_2_5"/>
<dbReference type="GO" id="GO:0003984">
    <property type="term" value="F:acetolactate synthase activity"/>
    <property type="evidence" value="ECO:0007669"/>
    <property type="project" value="UniProtKB-EC"/>
</dbReference>
<dbReference type="InterPro" id="IPR012000">
    <property type="entry name" value="Thiamin_PyroP_enz_cen_dom"/>
</dbReference>
<dbReference type="PANTHER" id="PTHR18968">
    <property type="entry name" value="THIAMINE PYROPHOSPHATE ENZYMES"/>
    <property type="match status" value="1"/>
</dbReference>
<dbReference type="FunFam" id="3.40.50.970:FF:000007">
    <property type="entry name" value="Acetolactate synthase"/>
    <property type="match status" value="1"/>
</dbReference>
<evidence type="ECO:0000313" key="8">
    <source>
        <dbReference type="Proteomes" id="UP000001353"/>
    </source>
</evidence>
<dbReference type="Gene3D" id="3.40.50.970">
    <property type="match status" value="2"/>
</dbReference>
<dbReference type="InterPro" id="IPR011766">
    <property type="entry name" value="TPP_enzyme_TPP-bd"/>
</dbReference>
<dbReference type="SUPFAM" id="SSF52518">
    <property type="entry name" value="Thiamin diphosphate-binding fold (THDP-binding)"/>
    <property type="match status" value="2"/>
</dbReference>
<evidence type="ECO:0000256" key="1">
    <source>
        <dbReference type="ARBA" id="ARBA00007812"/>
    </source>
</evidence>
<feature type="domain" description="Thiamine pyrophosphate enzyme TPP-binding" evidence="5">
    <location>
        <begin position="380"/>
        <end position="516"/>
    </location>
</feature>
<sequence length="543" mass="57765">MNVAELLVAGLEEAGVTTAYGVPGEENTHLMQALETSSIDVVLTRHEQAAAYMASVHARLTGHPALCFATLGPGATNLMTGVADAQLDHAPMIVVTGQGERARLNKTSSHQLIDLERLFEPVTKFSRTLMCAEEVNGLLAEAIRIAQEPNPGAVHLSLPKDLAQANTTMKPVPAPHPATATAAPKAMAAALDLLKKSQRPLIIAGDGVVRARAARDMAQFATQANIPLATTFMAKGILSADHPLHLHCIGQPFDDHIDDVIDTRDLIIAVGFDPIEVPPAALTSGGDVPVLHIAALPATLEHDWTIASDVAGDIGQSLRGLSAAMKGHIWPEDPRVAECVKQIAEARGRPRGTQNNGLHPADVLRIVERTLARDTLVLSGVGTHKMEVARYLAASTTRQIIIPNGLAGMGIALPGAIAAARLGRHGHVLAICGDGEFMMNVQDMETAARLGLSFTVLLWEDGGYGLIKAKQEADTGDHTPLSFGNPDWQALAQSFGWKHVRVENLDALGTALEDYRSGLTLITLPVDYRDALQRDKTPEVQVA</sequence>
<accession>F7ZER5</accession>
<dbReference type="AlphaFoldDB" id="F7ZER5"/>
<dbReference type="CDD" id="cd07035">
    <property type="entry name" value="TPP_PYR_POX_like"/>
    <property type="match status" value="1"/>
</dbReference>
<evidence type="ECO:0000313" key="7">
    <source>
        <dbReference type="EMBL" id="AEI92146.1"/>
    </source>
</evidence>
<dbReference type="RefSeq" id="WP_013960090.1">
    <property type="nucleotide sequence ID" value="NC_015730.1"/>
</dbReference>
<dbReference type="EMBL" id="CP002623">
    <property type="protein sequence ID" value="AEI92146.1"/>
    <property type="molecule type" value="Genomic_DNA"/>
</dbReference>
<keyword evidence="7" id="KW-0808">Transferase</keyword>
<dbReference type="eggNOG" id="COG0028">
    <property type="taxonomic scope" value="Bacteria"/>
</dbReference>
<evidence type="ECO:0000259" key="6">
    <source>
        <dbReference type="Pfam" id="PF02776"/>
    </source>
</evidence>
<dbReference type="InterPro" id="IPR012001">
    <property type="entry name" value="Thiamin_PyroP_enz_TPP-bd_dom"/>
</dbReference>
<organism evidence="7 8">
    <name type="scientific">Roseobacter litoralis (strain ATCC 49566 / DSM 6996 / JCM 21268 / NBRC 15278 / OCh 149)</name>
    <dbReference type="NCBI Taxonomy" id="391595"/>
    <lineage>
        <taxon>Bacteria</taxon>
        <taxon>Pseudomonadati</taxon>
        <taxon>Pseudomonadota</taxon>
        <taxon>Alphaproteobacteria</taxon>
        <taxon>Rhodobacterales</taxon>
        <taxon>Roseobacteraceae</taxon>
        <taxon>Roseobacter</taxon>
    </lineage>
</organism>
<keyword evidence="2 3" id="KW-0786">Thiamine pyrophosphate</keyword>
<dbReference type="GO" id="GO:0030976">
    <property type="term" value="F:thiamine pyrophosphate binding"/>
    <property type="evidence" value="ECO:0007669"/>
    <property type="project" value="InterPro"/>
</dbReference>
<dbReference type="STRING" id="391595.RLO149_c001140"/>
<dbReference type="OrthoDB" id="4494979at2"/>
<reference evidence="7 8" key="1">
    <citation type="journal article" date="2011" name="BMC Genomics">
        <title>Comparative genome analysis and genome-guided physiological analysis of Roseobacter litoralis.</title>
        <authorList>
            <person name="Kalhoefer D."/>
            <person name="Thole S."/>
            <person name="Voget S."/>
            <person name="Lehmann R."/>
            <person name="Liesegang H."/>
            <person name="Wollher A."/>
            <person name="Daniel R."/>
            <person name="Simon M."/>
            <person name="Brinkhoff T."/>
        </authorList>
    </citation>
    <scope>NUCLEOTIDE SEQUENCE [LARGE SCALE GENOMIC DNA]</scope>
    <source>
        <strain evidence="8">ATCC 49566 / DSM 6996 / JCM 21268 / NBRC 15278 / OCh 149</strain>
    </source>
</reference>
<dbReference type="Proteomes" id="UP000001353">
    <property type="component" value="Chromosome"/>
</dbReference>
<dbReference type="NCBIfam" id="NF006187">
    <property type="entry name" value="PRK08322.1"/>
    <property type="match status" value="1"/>
</dbReference>
<name>F7ZER5_ROSLO</name>
<gene>
    <name evidence="7" type="primary">ilvG</name>
    <name evidence="7" type="ordered locus">RLO149_c001140</name>
</gene>
<comment type="similarity">
    <text evidence="1 3">Belongs to the TPP enzyme family.</text>
</comment>
<feature type="domain" description="Thiamine pyrophosphate enzyme N-terminal TPP-binding" evidence="6">
    <location>
        <begin position="1"/>
        <end position="114"/>
    </location>
</feature>
<evidence type="ECO:0000259" key="5">
    <source>
        <dbReference type="Pfam" id="PF02775"/>
    </source>
</evidence>
<evidence type="ECO:0000256" key="3">
    <source>
        <dbReference type="RuleBase" id="RU362132"/>
    </source>
</evidence>
<dbReference type="GO" id="GO:0009097">
    <property type="term" value="P:isoleucine biosynthetic process"/>
    <property type="evidence" value="ECO:0007669"/>
    <property type="project" value="TreeGrafter"/>
</dbReference>
<dbReference type="Pfam" id="PF02775">
    <property type="entry name" value="TPP_enzyme_C"/>
    <property type="match status" value="1"/>
</dbReference>
<dbReference type="InterPro" id="IPR029061">
    <property type="entry name" value="THDP-binding"/>
</dbReference>
<evidence type="ECO:0000259" key="4">
    <source>
        <dbReference type="Pfam" id="PF00205"/>
    </source>
</evidence>
<dbReference type="EC" id="2.2.1.6" evidence="7"/>
<proteinExistence type="inferred from homology"/>
<dbReference type="InterPro" id="IPR045229">
    <property type="entry name" value="TPP_enz"/>
</dbReference>
<dbReference type="Pfam" id="PF00205">
    <property type="entry name" value="TPP_enzyme_M"/>
    <property type="match status" value="1"/>
</dbReference>
<evidence type="ECO:0000256" key="2">
    <source>
        <dbReference type="ARBA" id="ARBA00023052"/>
    </source>
</evidence>
<dbReference type="Pfam" id="PF02776">
    <property type="entry name" value="TPP_enzyme_N"/>
    <property type="match status" value="1"/>
</dbReference>
<dbReference type="GO" id="GO:0000287">
    <property type="term" value="F:magnesium ion binding"/>
    <property type="evidence" value="ECO:0007669"/>
    <property type="project" value="InterPro"/>
</dbReference>
<keyword evidence="8" id="KW-1185">Reference proteome</keyword>
<feature type="domain" description="Thiamine pyrophosphate enzyme central" evidence="4">
    <location>
        <begin position="188"/>
        <end position="321"/>
    </location>
</feature>
<dbReference type="InterPro" id="IPR029035">
    <property type="entry name" value="DHS-like_NAD/FAD-binding_dom"/>
</dbReference>
<dbReference type="SUPFAM" id="SSF52467">
    <property type="entry name" value="DHS-like NAD/FAD-binding domain"/>
    <property type="match status" value="1"/>
</dbReference>
<dbReference type="Gene3D" id="3.40.50.1220">
    <property type="entry name" value="TPP-binding domain"/>
    <property type="match status" value="1"/>
</dbReference>
<dbReference type="PANTHER" id="PTHR18968:SF129">
    <property type="entry name" value="ACETOLACTATE SYNTHASE"/>
    <property type="match status" value="1"/>
</dbReference>
<dbReference type="GO" id="GO:0050660">
    <property type="term" value="F:flavin adenine dinucleotide binding"/>
    <property type="evidence" value="ECO:0007669"/>
    <property type="project" value="TreeGrafter"/>
</dbReference>
<dbReference type="KEGG" id="rli:RLO149_c001140"/>
<protein>
    <submittedName>
        <fullName evidence="7">Acetolactate synthase IlvG</fullName>
        <ecNumber evidence="7">2.2.1.6</ecNumber>
    </submittedName>
</protein>
<dbReference type="GO" id="GO:0009099">
    <property type="term" value="P:L-valine biosynthetic process"/>
    <property type="evidence" value="ECO:0007669"/>
    <property type="project" value="TreeGrafter"/>
</dbReference>